<gene>
    <name evidence="1" type="ORF">FXF46_03850</name>
</gene>
<dbReference type="KEGG" id="gti:FXF46_03850"/>
<accession>A0AAP9EQ93</accession>
<name>A0AAP9EQ93_GLUTH</name>
<dbReference type="EMBL" id="CP043043">
    <property type="protein sequence ID" value="QEH95488.1"/>
    <property type="molecule type" value="Genomic_DNA"/>
</dbReference>
<evidence type="ECO:0000313" key="1">
    <source>
        <dbReference type="EMBL" id="QEH95488.1"/>
    </source>
</evidence>
<dbReference type="Proteomes" id="UP000323560">
    <property type="component" value="Chromosome"/>
</dbReference>
<organism evidence="1 2">
    <name type="scientific">Gluconobacter thailandicus</name>
    <dbReference type="NCBI Taxonomy" id="257438"/>
    <lineage>
        <taxon>Bacteria</taxon>
        <taxon>Pseudomonadati</taxon>
        <taxon>Pseudomonadota</taxon>
        <taxon>Alphaproteobacteria</taxon>
        <taxon>Acetobacterales</taxon>
        <taxon>Acetobacteraceae</taxon>
        <taxon>Gluconobacter</taxon>
    </lineage>
</organism>
<protein>
    <submittedName>
        <fullName evidence="1">Uncharacterized protein</fullName>
    </submittedName>
</protein>
<sequence length="139" mass="15693">MSFEVLPGLRNIVHHWVVKKNSTLLPERLTDKDIDDLAKASIETLRQRALGDVSSEWGSLQVLTSGWIVQRERGQIPFALTTDDFRSFVKLALEGFLTPVGIPEESQDVSEDAPKFLDKADSINIDAFRFAREHLARCL</sequence>
<dbReference type="AlphaFoldDB" id="A0AAP9EQ93"/>
<evidence type="ECO:0000313" key="2">
    <source>
        <dbReference type="Proteomes" id="UP000323560"/>
    </source>
</evidence>
<reference evidence="1 2" key="1">
    <citation type="submission" date="2019-08" db="EMBL/GenBank/DDBJ databases">
        <title>Gluconobacter frateurii HD924 genome.</title>
        <authorList>
            <person name="Liu Y."/>
            <person name="Zhang P."/>
        </authorList>
    </citation>
    <scope>NUCLEOTIDE SEQUENCE [LARGE SCALE GENOMIC DNA]</scope>
    <source>
        <strain evidence="1 2">HD924</strain>
    </source>
</reference>
<dbReference type="RefSeq" id="WP_061511517.1">
    <property type="nucleotide sequence ID" value="NZ_CP043043.1"/>
</dbReference>
<proteinExistence type="predicted"/>